<keyword evidence="2" id="KW-1185">Reference proteome</keyword>
<name>A0AA36EYB2_OCTVU</name>
<protein>
    <submittedName>
        <fullName evidence="1">Uncharacterized protein</fullName>
    </submittedName>
</protein>
<evidence type="ECO:0000313" key="1">
    <source>
        <dbReference type="EMBL" id="CAI9718761.1"/>
    </source>
</evidence>
<sequence>MIACRDQAAWQRVFSEEDGKERKLRRTIELNRRIHKQYSRWRIVCPADSYSCLSDVEGSYRMLASCSIPATRGTTFPRY</sequence>
<reference evidence="1" key="1">
    <citation type="submission" date="2023-08" db="EMBL/GenBank/DDBJ databases">
        <authorList>
            <person name="Alioto T."/>
            <person name="Alioto T."/>
            <person name="Gomez Garrido J."/>
        </authorList>
    </citation>
    <scope>NUCLEOTIDE SEQUENCE</scope>
</reference>
<gene>
    <name evidence="1" type="ORF">OCTVUL_1B016097</name>
</gene>
<dbReference type="EMBL" id="OX597815">
    <property type="protein sequence ID" value="CAI9718761.1"/>
    <property type="molecule type" value="Genomic_DNA"/>
</dbReference>
<organism evidence="1 2">
    <name type="scientific">Octopus vulgaris</name>
    <name type="common">Common octopus</name>
    <dbReference type="NCBI Taxonomy" id="6645"/>
    <lineage>
        <taxon>Eukaryota</taxon>
        <taxon>Metazoa</taxon>
        <taxon>Spiralia</taxon>
        <taxon>Lophotrochozoa</taxon>
        <taxon>Mollusca</taxon>
        <taxon>Cephalopoda</taxon>
        <taxon>Coleoidea</taxon>
        <taxon>Octopodiformes</taxon>
        <taxon>Octopoda</taxon>
        <taxon>Incirrata</taxon>
        <taxon>Octopodidae</taxon>
        <taxon>Octopus</taxon>
    </lineage>
</organism>
<proteinExistence type="predicted"/>
<accession>A0AA36EYB2</accession>
<dbReference type="Proteomes" id="UP001162480">
    <property type="component" value="Chromosome 2"/>
</dbReference>
<dbReference type="AlphaFoldDB" id="A0AA36EYB2"/>
<evidence type="ECO:0000313" key="2">
    <source>
        <dbReference type="Proteomes" id="UP001162480"/>
    </source>
</evidence>